<dbReference type="PROSITE" id="PS50075">
    <property type="entry name" value="CARRIER"/>
    <property type="match status" value="1"/>
</dbReference>
<proteinExistence type="predicted"/>
<dbReference type="SUPFAM" id="SSF47336">
    <property type="entry name" value="ACP-like"/>
    <property type="match status" value="1"/>
</dbReference>
<dbReference type="Pfam" id="PF00550">
    <property type="entry name" value="PP-binding"/>
    <property type="match status" value="1"/>
</dbReference>
<keyword evidence="3" id="KW-1185">Reference proteome</keyword>
<reference evidence="2 3" key="1">
    <citation type="submission" date="2019-04" db="EMBL/GenBank/DDBJ databases">
        <title>Lysinibacillus genome sequencing.</title>
        <authorList>
            <person name="Dunlap C."/>
        </authorList>
    </citation>
    <scope>NUCLEOTIDE SEQUENCE [LARGE SCALE GENOMIC DNA]</scope>
    <source>
        <strain evidence="2 3">KCTC 33042</strain>
    </source>
</reference>
<dbReference type="EMBL" id="SZPT01000002">
    <property type="protein sequence ID" value="TKI49137.1"/>
    <property type="molecule type" value="Genomic_DNA"/>
</dbReference>
<comment type="caution">
    <text evidence="2">The sequence shown here is derived from an EMBL/GenBank/DDBJ whole genome shotgun (WGS) entry which is preliminary data.</text>
</comment>
<organism evidence="2 3">
    <name type="scientific">Lysinibacillus tabacifolii</name>
    <dbReference type="NCBI Taxonomy" id="1173107"/>
    <lineage>
        <taxon>Bacteria</taxon>
        <taxon>Bacillati</taxon>
        <taxon>Bacillota</taxon>
        <taxon>Bacilli</taxon>
        <taxon>Bacillales</taxon>
        <taxon>Bacillaceae</taxon>
        <taxon>Lysinibacillus</taxon>
    </lineage>
</organism>
<evidence type="ECO:0000313" key="3">
    <source>
        <dbReference type="Proteomes" id="UP000308330"/>
    </source>
</evidence>
<feature type="domain" description="Carrier" evidence="1">
    <location>
        <begin position="1"/>
        <end position="77"/>
    </location>
</feature>
<dbReference type="InterPro" id="IPR009081">
    <property type="entry name" value="PP-bd_ACP"/>
</dbReference>
<dbReference type="InterPro" id="IPR036736">
    <property type="entry name" value="ACP-like_sf"/>
</dbReference>
<evidence type="ECO:0000259" key="1">
    <source>
        <dbReference type="PROSITE" id="PS50075"/>
    </source>
</evidence>
<evidence type="ECO:0000313" key="2">
    <source>
        <dbReference type="EMBL" id="TKI49137.1"/>
    </source>
</evidence>
<name>A0ABY2T0R7_9BACI</name>
<dbReference type="Proteomes" id="UP000308330">
    <property type="component" value="Unassembled WGS sequence"/>
</dbReference>
<protein>
    <submittedName>
        <fullName evidence="2">Acyl carrier protein</fullName>
    </submittedName>
</protein>
<gene>
    <name evidence="2" type="ORF">FC748_11380</name>
</gene>
<accession>A0ABY2T0R7</accession>
<sequence>MMNTKEKIKGFLSKFIKITEINDTDNIFEKGLVNSLFAMNLVNFIETEFDISIDNMELDLDNFKDINSIVALVEKKLAMEETV</sequence>
<dbReference type="Gene3D" id="1.10.1200.10">
    <property type="entry name" value="ACP-like"/>
    <property type="match status" value="1"/>
</dbReference>